<name>A0AAV1LEV0_9NEOP</name>
<evidence type="ECO:0000313" key="1">
    <source>
        <dbReference type="EMBL" id="CAK1592577.1"/>
    </source>
</evidence>
<gene>
    <name evidence="1" type="ORF">PARMNEM_LOCUS12506</name>
</gene>
<dbReference type="Proteomes" id="UP001314205">
    <property type="component" value="Unassembled WGS sequence"/>
</dbReference>
<protein>
    <recommendedName>
        <fullName evidence="3">COMM domain-containing protein 5</fullName>
    </recommendedName>
</protein>
<proteinExistence type="predicted"/>
<dbReference type="PANTHER" id="PTHR15666:SF1">
    <property type="entry name" value="COMM DOMAIN-CONTAINING PROTEIN 5"/>
    <property type="match status" value="1"/>
</dbReference>
<dbReference type="AlphaFoldDB" id="A0AAV1LEV0"/>
<comment type="caution">
    <text evidence="1">The sequence shown here is derived from an EMBL/GenBank/DDBJ whole genome shotgun (WGS) entry which is preliminary data.</text>
</comment>
<dbReference type="PANTHER" id="PTHR15666">
    <property type="entry name" value="COMM DOMAIN CONTAINING PROTEIN 5"/>
    <property type="match status" value="1"/>
</dbReference>
<sequence length="207" mass="23934">MSQQLELLLEGHGQWTSALYVIPEVQKKEIKPFTILTLKELEGKPDSRTSSLTNSKKFAAVRAVVRHVARSRSATNEHWNAEDIRTFLENLRFSPECTEELTTLLCTDKIYENIPKHLRVKPGMVSMQWKIDISLCQNNIQAENANPERCKEIMQRDTHIILTFQLTDGQTNTYRLSIAKFHELRYTIASALKSVIVLEKRKCMRCD</sequence>
<dbReference type="GO" id="GO:0005634">
    <property type="term" value="C:nucleus"/>
    <property type="evidence" value="ECO:0007669"/>
    <property type="project" value="TreeGrafter"/>
</dbReference>
<evidence type="ECO:0000313" key="2">
    <source>
        <dbReference type="Proteomes" id="UP001314205"/>
    </source>
</evidence>
<accession>A0AAV1LEV0</accession>
<organism evidence="1 2">
    <name type="scientific">Parnassius mnemosyne</name>
    <name type="common">clouded apollo</name>
    <dbReference type="NCBI Taxonomy" id="213953"/>
    <lineage>
        <taxon>Eukaryota</taxon>
        <taxon>Metazoa</taxon>
        <taxon>Ecdysozoa</taxon>
        <taxon>Arthropoda</taxon>
        <taxon>Hexapoda</taxon>
        <taxon>Insecta</taxon>
        <taxon>Pterygota</taxon>
        <taxon>Neoptera</taxon>
        <taxon>Endopterygota</taxon>
        <taxon>Lepidoptera</taxon>
        <taxon>Glossata</taxon>
        <taxon>Ditrysia</taxon>
        <taxon>Papilionoidea</taxon>
        <taxon>Papilionidae</taxon>
        <taxon>Parnassiinae</taxon>
        <taxon>Parnassini</taxon>
        <taxon>Parnassius</taxon>
        <taxon>Driopa</taxon>
    </lineage>
</organism>
<keyword evidence="2" id="KW-1185">Reference proteome</keyword>
<dbReference type="InterPro" id="IPR037357">
    <property type="entry name" value="COMMD5"/>
</dbReference>
<dbReference type="EMBL" id="CAVLGL010000087">
    <property type="protein sequence ID" value="CAK1592577.1"/>
    <property type="molecule type" value="Genomic_DNA"/>
</dbReference>
<reference evidence="1 2" key="1">
    <citation type="submission" date="2023-11" db="EMBL/GenBank/DDBJ databases">
        <authorList>
            <person name="Hedman E."/>
            <person name="Englund M."/>
            <person name="Stromberg M."/>
            <person name="Nyberg Akerstrom W."/>
            <person name="Nylinder S."/>
            <person name="Jareborg N."/>
            <person name="Kallberg Y."/>
            <person name="Kronander E."/>
        </authorList>
    </citation>
    <scope>NUCLEOTIDE SEQUENCE [LARGE SCALE GENOMIC DNA]</scope>
</reference>
<evidence type="ECO:0008006" key="3">
    <source>
        <dbReference type="Google" id="ProtNLM"/>
    </source>
</evidence>